<sequence>MDEANDSLNSALLDDLLAIRHVDIPLSRAPEISVCYNNQGKLVPVVAVPSDSKFCTKYVMPEERQRAKPQPKPKTAQATSRAAVGDQDNTVAEYFSYRMEGNTKIKTYTKLIYPTLKQTSN</sequence>
<proteinExistence type="evidence at transcript level"/>
<evidence type="ECO:0000313" key="2">
    <source>
        <dbReference type="EMBL" id="ALS04961.1"/>
    </source>
</evidence>
<protein>
    <submittedName>
        <fullName evidence="2">Uncharacterized protein</fullName>
    </submittedName>
</protein>
<dbReference type="EMBL" id="KT755127">
    <property type="protein sequence ID" value="ALS04961.1"/>
    <property type="molecule type" value="mRNA"/>
</dbReference>
<evidence type="ECO:0000256" key="1">
    <source>
        <dbReference type="SAM" id="MobiDB-lite"/>
    </source>
</evidence>
<name>A0A0U2T665_9MAXI</name>
<dbReference type="AlphaFoldDB" id="A0A0U2T665"/>
<reference evidence="2" key="1">
    <citation type="journal article" date="2015" name="Sci. Rep.">
        <title>Spliced leader RNA trans-splicing discovered in copepods.</title>
        <authorList>
            <person name="Yang F."/>
            <person name="Xu D."/>
            <person name="Zhuang Y."/>
            <person name="Yi X."/>
            <person name="Huang Y."/>
            <person name="Chen H."/>
            <person name="Lin S."/>
            <person name="Campbell D.A."/>
            <person name="Sturm N.R."/>
            <person name="Liu G."/>
            <person name="Zhang H."/>
        </authorList>
    </citation>
    <scope>NUCLEOTIDE SEQUENCE</scope>
</reference>
<accession>A0A0U2T665</accession>
<feature type="region of interest" description="Disordered" evidence="1">
    <location>
        <begin position="61"/>
        <end position="84"/>
    </location>
</feature>
<organism evidence="2">
    <name type="scientific">Pseudodiaptomus poplesia</name>
    <dbReference type="NCBI Taxonomy" id="213370"/>
    <lineage>
        <taxon>Eukaryota</taxon>
        <taxon>Metazoa</taxon>
        <taxon>Ecdysozoa</taxon>
        <taxon>Arthropoda</taxon>
        <taxon>Crustacea</taxon>
        <taxon>Multicrustacea</taxon>
        <taxon>Hexanauplia</taxon>
        <taxon>Copepoda</taxon>
        <taxon>Calanoida</taxon>
        <taxon>Pseudodiaptomidae</taxon>
        <taxon>Pseudodiaptomus</taxon>
    </lineage>
</organism>